<sequence>MAHGDLQISGKGNIRSTLLDELIVLENLCAQTFITLAEVSSLEDDELPYILKASSRQSSTLQMLHSCRLMLVSEQAEKLHHAIKIIALVAAGLDEPSGQQLIKASNLRRSILVKYRSFVFGELSRIQTRTGWKTETRKNRLLQVWDLDD</sequence>
<dbReference type="Proteomes" id="UP000013776">
    <property type="component" value="Unassembled WGS sequence"/>
</dbReference>
<comment type="caution">
    <text evidence="1">The sequence shown here is derived from an EMBL/GenBank/DDBJ whole genome shotgun (WGS) entry which is preliminary data.</text>
</comment>
<organism evidence="1 2">
    <name type="scientific">Taphrina deformans (strain PYCC 5710 / ATCC 11124 / CBS 356.35 / IMI 108563 / JCM 9778 / NBRC 8474)</name>
    <name type="common">Peach leaf curl fungus</name>
    <name type="synonym">Lalaria deformans</name>
    <dbReference type="NCBI Taxonomy" id="1097556"/>
    <lineage>
        <taxon>Eukaryota</taxon>
        <taxon>Fungi</taxon>
        <taxon>Dikarya</taxon>
        <taxon>Ascomycota</taxon>
        <taxon>Taphrinomycotina</taxon>
        <taxon>Taphrinomycetes</taxon>
        <taxon>Taphrinales</taxon>
        <taxon>Taphrinaceae</taxon>
        <taxon>Taphrina</taxon>
    </lineage>
</organism>
<keyword evidence="2" id="KW-1185">Reference proteome</keyword>
<dbReference type="VEuPathDB" id="FungiDB:TAPDE_003668"/>
<protein>
    <submittedName>
        <fullName evidence="1">Uncharacterized protein</fullName>
    </submittedName>
</protein>
<dbReference type="AlphaFoldDB" id="R4XG24"/>
<name>R4XG24_TAPDE</name>
<dbReference type="EMBL" id="CAHR02000149">
    <property type="protein sequence ID" value="CCG83449.1"/>
    <property type="molecule type" value="Genomic_DNA"/>
</dbReference>
<evidence type="ECO:0000313" key="2">
    <source>
        <dbReference type="Proteomes" id="UP000013776"/>
    </source>
</evidence>
<accession>R4XG24</accession>
<evidence type="ECO:0000313" key="1">
    <source>
        <dbReference type="EMBL" id="CCG83449.1"/>
    </source>
</evidence>
<gene>
    <name evidence="1" type="ORF">TAPDE_003668</name>
</gene>
<proteinExistence type="predicted"/>
<reference evidence="1 2" key="1">
    <citation type="journal article" date="2013" name="MBio">
        <title>Genome sequencing of the plant pathogen Taphrina deformans, the causal agent of peach leaf curl.</title>
        <authorList>
            <person name="Cisse O.H."/>
            <person name="Almeida J.M.G.C.F."/>
            <person name="Fonseca A."/>
            <person name="Kumar A.A."/>
            <person name="Salojaervi J."/>
            <person name="Overmyer K."/>
            <person name="Hauser P.M."/>
            <person name="Pagni M."/>
        </authorList>
    </citation>
    <scope>NUCLEOTIDE SEQUENCE [LARGE SCALE GENOMIC DNA]</scope>
    <source>
        <strain evidence="2">PYCC 5710 / ATCC 11124 / CBS 356.35 / IMI 108563 / JCM 9778 / NBRC 8474</strain>
    </source>
</reference>